<dbReference type="GO" id="GO:0003400">
    <property type="term" value="P:regulation of COPII vesicle coating"/>
    <property type="evidence" value="ECO:0007669"/>
    <property type="project" value="UniProtKB-UniRule"/>
</dbReference>
<evidence type="ECO:0000256" key="9">
    <source>
        <dbReference type="ARBA" id="ARBA00023136"/>
    </source>
</evidence>
<feature type="compositionally biased region" description="Basic and acidic residues" evidence="11">
    <location>
        <begin position="630"/>
        <end position="676"/>
    </location>
</feature>
<dbReference type="GO" id="GO:0005789">
    <property type="term" value="C:endoplasmic reticulum membrane"/>
    <property type="evidence" value="ECO:0007669"/>
    <property type="project" value="UniProtKB-SubCell"/>
</dbReference>
<feature type="compositionally biased region" description="Low complexity" evidence="11">
    <location>
        <begin position="1052"/>
        <end position="1066"/>
    </location>
</feature>
<feature type="compositionally biased region" description="Low complexity" evidence="11">
    <location>
        <begin position="543"/>
        <end position="554"/>
    </location>
</feature>
<organism evidence="12 13">
    <name type="scientific">Pichia sorbitophila (strain ATCC MYA-4447 / BCRC 22081 / CBS 7064 / NBRC 10061 / NRRL Y-12695)</name>
    <name type="common">Hybrid yeast</name>
    <dbReference type="NCBI Taxonomy" id="559304"/>
    <lineage>
        <taxon>Eukaryota</taxon>
        <taxon>Fungi</taxon>
        <taxon>Dikarya</taxon>
        <taxon>Ascomycota</taxon>
        <taxon>Saccharomycotina</taxon>
        <taxon>Pichiomycetes</taxon>
        <taxon>Debaryomycetaceae</taxon>
        <taxon>Millerozyma</taxon>
    </lineage>
</organism>
<dbReference type="InParanoid" id="G8YF58"/>
<dbReference type="AlphaFoldDB" id="G8YF58"/>
<dbReference type="FunCoup" id="G8YF58">
    <property type="interactions" value="333"/>
</dbReference>
<keyword evidence="3 10" id="KW-0812">Transmembrane</keyword>
<evidence type="ECO:0000313" key="12">
    <source>
        <dbReference type="EMBL" id="CCE81807.1"/>
    </source>
</evidence>
<feature type="compositionally biased region" description="Basic and acidic residues" evidence="11">
    <location>
        <begin position="555"/>
        <end position="571"/>
    </location>
</feature>
<evidence type="ECO:0000256" key="10">
    <source>
        <dbReference type="RuleBase" id="RU369019"/>
    </source>
</evidence>
<dbReference type="InterPro" id="IPR045260">
    <property type="entry name" value="Sec12-like"/>
</dbReference>
<dbReference type="PANTHER" id="PTHR23284:SF0">
    <property type="entry name" value="PROLACTIN REGULATORY ELEMENT-BINDING PROTEIN"/>
    <property type="match status" value="1"/>
</dbReference>
<evidence type="ECO:0000256" key="3">
    <source>
        <dbReference type="ARBA" id="ARBA00022692"/>
    </source>
</evidence>
<feature type="compositionally biased region" description="Acidic residues" evidence="11">
    <location>
        <begin position="794"/>
        <end position="804"/>
    </location>
</feature>
<dbReference type="Gene3D" id="2.130.10.10">
    <property type="entry name" value="YVTN repeat-like/Quinoprotein amine dehydrogenase"/>
    <property type="match status" value="1"/>
</dbReference>
<dbReference type="GO" id="GO:0000139">
    <property type="term" value="C:Golgi membrane"/>
    <property type="evidence" value="ECO:0007669"/>
    <property type="project" value="UniProtKB-SubCell"/>
</dbReference>
<evidence type="ECO:0000256" key="4">
    <source>
        <dbReference type="ARBA" id="ARBA00022737"/>
    </source>
</evidence>
<feature type="compositionally biased region" description="Polar residues" evidence="11">
    <location>
        <begin position="1013"/>
        <end position="1029"/>
    </location>
</feature>
<feature type="compositionally biased region" description="Basic and acidic residues" evidence="11">
    <location>
        <begin position="748"/>
        <end position="772"/>
    </location>
</feature>
<dbReference type="HOGENOM" id="CLU_287444_0_0_1"/>
<feature type="region of interest" description="Disordered" evidence="11">
    <location>
        <begin position="455"/>
        <end position="1072"/>
    </location>
</feature>
<feature type="compositionally biased region" description="Polar residues" evidence="11">
    <location>
        <begin position="577"/>
        <end position="623"/>
    </location>
</feature>
<keyword evidence="7 10" id="KW-0653">Protein transport</keyword>
<gene>
    <name evidence="12" type="primary">Piso0_002479</name>
    <name evidence="12" type="ORF">GNLVRS01_PISO0I11074g</name>
</gene>
<keyword evidence="6" id="KW-0931">ER-Golgi transport</keyword>
<comment type="function">
    <text evidence="10">Guanine nucleotide-exchange factor (GEF) required for the formation or budding of transport vesicles from the ER.</text>
</comment>
<feature type="transmembrane region" description="Helical" evidence="10">
    <location>
        <begin position="371"/>
        <end position="388"/>
    </location>
</feature>
<sequence length="1072" mass="115838">MSTKESITIDLGYPVYATKFIDSKTIIATGGGGQGNNGIPNKITAVKCSFKVADSKKRLQKYREIVLPKNEDSPMCLDIAKNGAGGEEGHSVFIGCNQSTELLKSMSINNNLRKYNFTTEEHLRFVDAAQLEENLSIDNKGDYPKIIRLSSHCSLGCLMTSHYPSVIYVFNPELLELNFKYKPKEDVEILDFHLSPDDDGKTLCYITSSSIETISTITSNHLSSSNSNPATKKEFSSVNLSKVRYVDNSNVIITASLKNGKGVCIYKYSISEQSIISKCVISKKIRSITAFDISLRQDLIALAGNDTSVILVKLSNFKLLKTFKQLHTFAITGVSFSPNGSKLASVSAANTLHVMKIPHNYSSSRSVVGSIFHYVTLSLFVLIIGLALQKGYENGQLLEAIELSKEYSQIGTAKAVEFSKLFYATLKEKIQGENVDGSEMSKYFHMDDWDGTKSFSRPQVSTTSTTVPSYSSSSSLDVEPTGGASHETESQDTSSVKETTHVETTKGSDDASTVIDASTTDNYANKETENADDANSQTDGATSSRPDISSSSDASLKDESYDDSSEKEHTISDASGDFTQSQTTASPSPEVTDTSSLDETTNTAIKSEQATSSDVWPTESPVSESADDSETTHDVTGEAETAKSEQEEPDIANREQEDGINADEKTGSSETEEHTGEGSTEATGNEDQEADNDVDNEDPEGEGVDEVDDDSDISESATPEEQDNVEEDLNEQESSEEEEPVPVAESSEEPKEETGNVQEESQKENLSEKDAPADEDDESHYDSNWLRRYTLNSDSDDNSDDEIETTSSSTENSQSTSAETPKTSSSSQTDEKLKKEDVSGPKSRFTSSVTNGDSYDTSSISSASSATSAETEAPETQSSASSKTTSTQLSTPKKAEKHSGTSKQQRSSLYSRSNSKSRNTVSSSSTHKTSSPSEASSDKPARSSVPPKSAPTDVSGKDSDKTARPSTSSRTKKMPLKSKTGIKGASSKKPVRLASKETSSTTVAPATDKPVTSMISSKSSQGTPKNSNYVEKDSKTRSRSSLKRSKKKNSGRKMSSISRKSSSTTHPSHDEL</sequence>
<dbReference type="GO" id="GO:0015031">
    <property type="term" value="P:protein transport"/>
    <property type="evidence" value="ECO:0007669"/>
    <property type="project" value="UniProtKB-KW"/>
</dbReference>
<evidence type="ECO:0000256" key="6">
    <source>
        <dbReference type="ARBA" id="ARBA00022892"/>
    </source>
</evidence>
<feature type="compositionally biased region" description="Acidic residues" evidence="11">
    <location>
        <begin position="684"/>
        <end position="747"/>
    </location>
</feature>
<feature type="compositionally biased region" description="Polar residues" evidence="11">
    <location>
        <begin position="844"/>
        <end position="856"/>
    </location>
</feature>
<dbReference type="PANTHER" id="PTHR23284">
    <property type="entry name" value="PROLACTIN REGULATORY ELEMENT BINDING PROTEIN"/>
    <property type="match status" value="1"/>
</dbReference>
<keyword evidence="9 10" id="KW-0472">Membrane</keyword>
<dbReference type="OrthoDB" id="2013972at2759"/>
<evidence type="ECO:0000256" key="5">
    <source>
        <dbReference type="ARBA" id="ARBA00022824"/>
    </source>
</evidence>
<dbReference type="InterPro" id="IPR015943">
    <property type="entry name" value="WD40/YVTN_repeat-like_dom_sf"/>
</dbReference>
<dbReference type="EMBL" id="FO082051">
    <property type="protein sequence ID" value="CCE81807.1"/>
    <property type="molecule type" value="Genomic_DNA"/>
</dbReference>
<feature type="compositionally biased region" description="Low complexity" evidence="11">
    <location>
        <begin position="906"/>
        <end position="935"/>
    </location>
</feature>
<comment type="similarity">
    <text evidence="10">Belongs to the WD repeat SEC12 family.</text>
</comment>
<keyword evidence="4 10" id="KW-0677">Repeat</keyword>
<feature type="compositionally biased region" description="Low complexity" evidence="11">
    <location>
        <begin position="461"/>
        <end position="475"/>
    </location>
</feature>
<dbReference type="STRING" id="559304.G8YF58"/>
<dbReference type="GO" id="GO:0005085">
    <property type="term" value="F:guanyl-nucleotide exchange factor activity"/>
    <property type="evidence" value="ECO:0007669"/>
    <property type="project" value="InterPro"/>
</dbReference>
<feature type="compositionally biased region" description="Low complexity" evidence="11">
    <location>
        <begin position="805"/>
        <end position="820"/>
    </location>
</feature>
<name>G8YF58_PICSO</name>
<dbReference type="SUPFAM" id="SSF50978">
    <property type="entry name" value="WD40 repeat-like"/>
    <property type="match status" value="1"/>
</dbReference>
<evidence type="ECO:0000256" key="2">
    <source>
        <dbReference type="ARBA" id="ARBA00022574"/>
    </source>
</evidence>
<keyword evidence="5 10" id="KW-0256">Endoplasmic reticulum</keyword>
<evidence type="ECO:0000256" key="8">
    <source>
        <dbReference type="ARBA" id="ARBA00022989"/>
    </source>
</evidence>
<dbReference type="SMART" id="SM00320">
    <property type="entry name" value="WD40"/>
    <property type="match status" value="2"/>
</dbReference>
<evidence type="ECO:0000256" key="7">
    <source>
        <dbReference type="ARBA" id="ARBA00022927"/>
    </source>
</evidence>
<keyword evidence="2 10" id="KW-0853">WD repeat</keyword>
<feature type="compositionally biased region" description="Basic and acidic residues" evidence="11">
    <location>
        <begin position="498"/>
        <end position="509"/>
    </location>
</feature>
<proteinExistence type="inferred from homology"/>
<feature type="compositionally biased region" description="Basic and acidic residues" evidence="11">
    <location>
        <begin position="829"/>
        <end position="839"/>
    </location>
</feature>
<dbReference type="eggNOG" id="KOG0771">
    <property type="taxonomic scope" value="Eukaryota"/>
</dbReference>
<feature type="compositionally biased region" description="Polar residues" evidence="11">
    <location>
        <begin position="533"/>
        <end position="542"/>
    </location>
</feature>
<dbReference type="InterPro" id="IPR001680">
    <property type="entry name" value="WD40_rpt"/>
</dbReference>
<dbReference type="InterPro" id="IPR036322">
    <property type="entry name" value="WD40_repeat_dom_sf"/>
</dbReference>
<evidence type="ECO:0000313" key="13">
    <source>
        <dbReference type="Proteomes" id="UP000005222"/>
    </source>
</evidence>
<protein>
    <recommendedName>
        <fullName evidence="10">Guanine nucleotide-exchange factor SEC12</fullName>
    </recommendedName>
</protein>
<evidence type="ECO:0000256" key="11">
    <source>
        <dbReference type="SAM" id="MobiDB-lite"/>
    </source>
</evidence>
<reference evidence="12 13" key="1">
    <citation type="journal article" date="2012" name="G3 (Bethesda)">
        <title>Pichia sorbitophila, an interspecies yeast hybrid reveals early steps of genome resolution following polyploidization.</title>
        <authorList>
            <person name="Leh Louis V."/>
            <person name="Despons L."/>
            <person name="Friedrich A."/>
            <person name="Martin T."/>
            <person name="Durrens P."/>
            <person name="Casaregola S."/>
            <person name="Neuveglise C."/>
            <person name="Fairhead C."/>
            <person name="Marck C."/>
            <person name="Cruz J.A."/>
            <person name="Straub M.L."/>
            <person name="Kugler V."/>
            <person name="Sacerdot C."/>
            <person name="Uzunov Z."/>
            <person name="Thierry A."/>
            <person name="Weiss S."/>
            <person name="Bleykasten C."/>
            <person name="De Montigny J."/>
            <person name="Jacques N."/>
            <person name="Jung P."/>
            <person name="Lemaire M."/>
            <person name="Mallet S."/>
            <person name="Morel G."/>
            <person name="Richard G.F."/>
            <person name="Sarkar A."/>
            <person name="Savel G."/>
            <person name="Schacherer J."/>
            <person name="Seret M.L."/>
            <person name="Talla E."/>
            <person name="Samson G."/>
            <person name="Jubin C."/>
            <person name="Poulain J."/>
            <person name="Vacherie B."/>
            <person name="Barbe V."/>
            <person name="Pelletier E."/>
            <person name="Sherman D.J."/>
            <person name="Westhof E."/>
            <person name="Weissenbach J."/>
            <person name="Baret P.V."/>
            <person name="Wincker P."/>
            <person name="Gaillardin C."/>
            <person name="Dujon B."/>
            <person name="Souciet J.L."/>
        </authorList>
    </citation>
    <scope>NUCLEOTIDE SEQUENCE [LARGE SCALE GENOMIC DNA]</scope>
    <source>
        <strain evidence="13">ATCC MYA-4447 / BCRC 22081 / CBS 7064 / NBRC 10061 / NRRL Y-12695</strain>
    </source>
</reference>
<accession>G8YF58</accession>
<feature type="compositionally biased region" description="Low complexity" evidence="11">
    <location>
        <begin position="857"/>
        <end position="891"/>
    </location>
</feature>
<keyword evidence="13" id="KW-1185">Reference proteome</keyword>
<dbReference type="OMA" id="PTVIRIM"/>
<keyword evidence="8 10" id="KW-1133">Transmembrane helix</keyword>
<feature type="compositionally biased region" description="Basic residues" evidence="11">
    <location>
        <begin position="1037"/>
        <end position="1051"/>
    </location>
</feature>
<dbReference type="GO" id="GO:0006888">
    <property type="term" value="P:endoplasmic reticulum to Golgi vesicle-mediated transport"/>
    <property type="evidence" value="ECO:0007669"/>
    <property type="project" value="UniProtKB-UniRule"/>
</dbReference>
<evidence type="ECO:0000256" key="1">
    <source>
        <dbReference type="ARBA" id="ARBA00022448"/>
    </source>
</evidence>
<keyword evidence="1 10" id="KW-0813">Transport</keyword>
<comment type="subcellular location">
    <subcellularLocation>
        <location evidence="10">Endoplasmic reticulum membrane</location>
        <topology evidence="10">Single-pass type II membrane protein</topology>
    </subcellularLocation>
    <subcellularLocation>
        <location evidence="10">Golgi apparatus membrane</location>
        <topology evidence="10">Single-pass type II membrane protein</topology>
    </subcellularLocation>
</comment>
<dbReference type="Proteomes" id="UP000005222">
    <property type="component" value="Chromosome I"/>
</dbReference>